<dbReference type="InterPro" id="IPR001117">
    <property type="entry name" value="Cu-oxidase_2nd"/>
</dbReference>
<organism evidence="15 16">
    <name type="scientific">Yarrowia lipolytica</name>
    <name type="common">Candida lipolytica</name>
    <dbReference type="NCBI Taxonomy" id="4952"/>
    <lineage>
        <taxon>Eukaryota</taxon>
        <taxon>Fungi</taxon>
        <taxon>Dikarya</taxon>
        <taxon>Ascomycota</taxon>
        <taxon>Saccharomycotina</taxon>
        <taxon>Dipodascomycetes</taxon>
        <taxon>Dipodascales</taxon>
        <taxon>Dipodascales incertae sedis</taxon>
        <taxon>Yarrowia</taxon>
    </lineage>
</organism>
<dbReference type="Gene3D" id="2.60.40.420">
    <property type="entry name" value="Cupredoxins - blue copper proteins"/>
    <property type="match status" value="3"/>
</dbReference>
<dbReference type="InterPro" id="IPR002355">
    <property type="entry name" value="Cu_oxidase_Cu_BS"/>
</dbReference>
<comment type="function">
    <text evidence="1">Involved in the metabolism of ADP-ribose 1',2'-cyclic phosphate which is produced as a consequence of tRNA splicing.</text>
</comment>
<name>A0A371BZ87_YARLL</name>
<dbReference type="SUPFAM" id="SSF55144">
    <property type="entry name" value="LigT-like"/>
    <property type="match status" value="1"/>
</dbReference>
<evidence type="ECO:0000259" key="12">
    <source>
        <dbReference type="Pfam" id="PF00394"/>
    </source>
</evidence>
<dbReference type="InterPro" id="IPR009097">
    <property type="entry name" value="Cyclic_Pdiesterase"/>
</dbReference>
<keyword evidence="11" id="KW-0472">Membrane</keyword>
<dbReference type="Pfam" id="PF00394">
    <property type="entry name" value="Cu-oxidase"/>
    <property type="match status" value="1"/>
</dbReference>
<dbReference type="InterPro" id="IPR012386">
    <property type="entry name" value="Cyclic-nucl_3Pdiesterase"/>
</dbReference>
<dbReference type="Proteomes" id="UP000256601">
    <property type="component" value="Unassembled WGS sequence"/>
</dbReference>
<dbReference type="InterPro" id="IPR008972">
    <property type="entry name" value="Cupredoxin"/>
</dbReference>
<keyword evidence="11" id="KW-1133">Transmembrane helix</keyword>
<dbReference type="GO" id="GO:0004113">
    <property type="term" value="F:2',3'-cyclic-nucleotide 3'-phosphodiesterase activity"/>
    <property type="evidence" value="ECO:0007669"/>
    <property type="project" value="UniProtKB-EC"/>
</dbReference>
<dbReference type="SUPFAM" id="SSF49503">
    <property type="entry name" value="Cupredoxins"/>
    <property type="match status" value="3"/>
</dbReference>
<keyword evidence="8" id="KW-0560">Oxidoreductase</keyword>
<evidence type="ECO:0000313" key="15">
    <source>
        <dbReference type="EMBL" id="RDW23416.1"/>
    </source>
</evidence>
<dbReference type="Pfam" id="PF07823">
    <property type="entry name" value="CPDase"/>
    <property type="match status" value="1"/>
</dbReference>
<dbReference type="VEuPathDB" id="FungiDB:YALI0_A20273g"/>
<dbReference type="GO" id="GO:0016491">
    <property type="term" value="F:oxidoreductase activity"/>
    <property type="evidence" value="ECO:0007669"/>
    <property type="project" value="UniProtKB-KW"/>
</dbReference>
<dbReference type="Pfam" id="PF07732">
    <property type="entry name" value="Cu-oxidase_3"/>
    <property type="match status" value="1"/>
</dbReference>
<dbReference type="FunFam" id="2.60.40.420:FF:000045">
    <property type="entry name" value="Laccase 2"/>
    <property type="match status" value="1"/>
</dbReference>
<evidence type="ECO:0000256" key="1">
    <source>
        <dbReference type="ARBA" id="ARBA00003831"/>
    </source>
</evidence>
<dbReference type="PANTHER" id="PTHR11709">
    <property type="entry name" value="MULTI-COPPER OXIDASE"/>
    <property type="match status" value="1"/>
</dbReference>
<keyword evidence="6" id="KW-0410">Iron transport</keyword>
<gene>
    <name evidence="15" type="ORF">B0I71DRAFT_177025</name>
</gene>
<evidence type="ECO:0000256" key="9">
    <source>
        <dbReference type="ARBA" id="ARBA00023008"/>
    </source>
</evidence>
<dbReference type="InterPro" id="IPR033138">
    <property type="entry name" value="Cu_oxidase_CS"/>
</dbReference>
<dbReference type="GO" id="GO:0005507">
    <property type="term" value="F:copper ion binding"/>
    <property type="evidence" value="ECO:0007669"/>
    <property type="project" value="InterPro"/>
</dbReference>
<feature type="region of interest" description="Disordered" evidence="10">
    <location>
        <begin position="1"/>
        <end position="70"/>
    </location>
</feature>
<keyword evidence="6" id="KW-0408">Iron</keyword>
<evidence type="ECO:0000256" key="10">
    <source>
        <dbReference type="SAM" id="MobiDB-lite"/>
    </source>
</evidence>
<evidence type="ECO:0000259" key="14">
    <source>
        <dbReference type="Pfam" id="PF07732"/>
    </source>
</evidence>
<feature type="domain" description="Plastocyanin-like" evidence="14">
    <location>
        <begin position="162"/>
        <end position="270"/>
    </location>
</feature>
<dbReference type="AlphaFoldDB" id="A0A371BZ87"/>
<feature type="transmembrane region" description="Helical" evidence="11">
    <location>
        <begin position="80"/>
        <end position="104"/>
    </location>
</feature>
<proteinExistence type="inferred from homology"/>
<comment type="similarity">
    <text evidence="2">Belongs to the 2H phosphoesterase superfamily. CPD1 family.</text>
</comment>
<dbReference type="Gene3D" id="3.90.1140.10">
    <property type="entry name" value="Cyclic phosphodiesterase"/>
    <property type="match status" value="1"/>
</dbReference>
<sequence length="892" mass="102033">MSYKKIGGEDLELNNIDSRNYDSPEAPPNDLDDLADLDDFEHDHEDDYSVDDDRADIGEGLLGGKKSTGKQRQFRRKPKISLKLGLVIAFVIVVLIVGFVIRYLKTSKGWSSDVDSLGRRLQPWQRNTLDEYNLSKNGLWNSSSEPQTREYFWTISDIVGAPDGVQRKMTVINGKFPGPLIEANEGDRIIVHVKNEGADPTGMHFHGMFQKGTNFMDGVLGVTQCGIMPGHEFTYNFTLDGQYGTYWYHSHWDLQAIDGVAGPLVIHSPKEDEAYKHLYDEEMVLFVNDWYHEMGREYMPGYLFPNGENDEPVPQAGLIQGMGEFDCSKYTDRECQQLQKQIIPVEENKTYRIRIINAGAMSEIDFSIDQHKFDLIEVEGFSVEPYELQAARVANAQRYSFLVKTDKREIDEQFWLRTEFNPHCYAEMNDELDINVRAIFSYPSHTEKVKKLIAKGDPNYLVAHGDPQDVKWKDFDGTVECLELNTTMLTPKYNDPIPGRGDFVELHAAFHRQQGAIKRGVFNATTWNPAKEATLSQFLREKPLEMFADGPSKHWGPDQLTVTVNSTRTIDLVINNLDDGAHPFHLHGHKFWILDSGNSYFNFGRYDNIPDRGQVMRDTLQVDGYGWVLIRFVIDNPGIWAFHCHFAWHMEAGLSMQFLALPEELMEMQPPSGWNDMCTSLWLQPPRNSPIWQQLATTIQGLKPIFSDSENFEPHITLTSNISVNTQGQVDFVLDRAVAAAKCVPQGFQIHLSSVKYGSRFFKKVYLQVEPTPELLSLARICREDFVYMPEAMSQARNYQAMSAEERQKIDTQVGQRAAEWTRNEYDPHVSLVYSDLYPVEDADRRTIETRLEDTFGSGYDESGLGWKNGRFALVRCEGPVDEWEVLGVRDF</sequence>
<dbReference type="InterPro" id="IPR045087">
    <property type="entry name" value="Cu-oxidase_fam"/>
</dbReference>
<dbReference type="PROSITE" id="PS00079">
    <property type="entry name" value="MULTICOPPER_OXIDASE1"/>
    <property type="match status" value="1"/>
</dbReference>
<evidence type="ECO:0000256" key="3">
    <source>
        <dbReference type="ARBA" id="ARBA00010609"/>
    </source>
</evidence>
<dbReference type="EMBL" id="KZ859087">
    <property type="protein sequence ID" value="RDW23416.1"/>
    <property type="molecule type" value="Genomic_DNA"/>
</dbReference>
<evidence type="ECO:0000256" key="2">
    <source>
        <dbReference type="ARBA" id="ARBA00006037"/>
    </source>
</evidence>
<evidence type="ECO:0000259" key="13">
    <source>
        <dbReference type="Pfam" id="PF07731"/>
    </source>
</evidence>
<evidence type="ECO:0000256" key="8">
    <source>
        <dbReference type="ARBA" id="ARBA00023002"/>
    </source>
</evidence>
<feature type="compositionally biased region" description="Acidic residues" evidence="10">
    <location>
        <begin position="30"/>
        <end position="40"/>
    </location>
</feature>
<dbReference type="InterPro" id="IPR011706">
    <property type="entry name" value="Cu-oxidase_C"/>
</dbReference>
<feature type="compositionally biased region" description="Basic and acidic residues" evidence="10">
    <location>
        <begin position="41"/>
        <end position="57"/>
    </location>
</feature>
<reference evidence="15 16" key="1">
    <citation type="submission" date="2018-07" db="EMBL/GenBank/DDBJ databases">
        <title>Draft Genome Assemblies for Five Robust Yarrowia lipolytica Strains Exhibiting High Lipid Production and Pentose Sugar Utilization and Sugar Alcohol Secretion from Undetoxified Lignocellulosic Biomass Hydrolysates.</title>
        <authorList>
            <consortium name="DOE Joint Genome Institute"/>
            <person name="Walker C."/>
            <person name="Ryu S."/>
            <person name="Na H."/>
            <person name="Zane M."/>
            <person name="LaButti K."/>
            <person name="Lipzen A."/>
            <person name="Haridas S."/>
            <person name="Barry K."/>
            <person name="Grigoriev I.V."/>
            <person name="Quarterman J."/>
            <person name="Slininger P."/>
            <person name="Dien B."/>
            <person name="Trinh C.T."/>
        </authorList>
    </citation>
    <scope>NUCLEOTIDE SEQUENCE [LARGE SCALE GENOMIC DNA]</scope>
    <source>
        <strain evidence="15 16">YB392</strain>
    </source>
</reference>
<evidence type="ECO:0000256" key="6">
    <source>
        <dbReference type="ARBA" id="ARBA00022496"/>
    </source>
</evidence>
<evidence type="ECO:0000256" key="7">
    <source>
        <dbReference type="ARBA" id="ARBA00022723"/>
    </source>
</evidence>
<dbReference type="PROSITE" id="PS00080">
    <property type="entry name" value="MULTICOPPER_OXIDASE2"/>
    <property type="match status" value="1"/>
</dbReference>
<dbReference type="EC" id="3.1.4.37" evidence="4"/>
<dbReference type="VEuPathDB" id="FungiDB:YALI1_A21283g"/>
<feature type="domain" description="Plastocyanin-like" evidence="12">
    <location>
        <begin position="281"/>
        <end position="423"/>
    </location>
</feature>
<evidence type="ECO:0000256" key="4">
    <source>
        <dbReference type="ARBA" id="ARBA00012317"/>
    </source>
</evidence>
<dbReference type="CDD" id="cd13910">
    <property type="entry name" value="CuRO_3_MCO_like_4"/>
    <property type="match status" value="1"/>
</dbReference>
<keyword evidence="6" id="KW-0406">Ion transport</keyword>
<keyword evidence="7" id="KW-0479">Metal-binding</keyword>
<evidence type="ECO:0000313" key="16">
    <source>
        <dbReference type="Proteomes" id="UP000256601"/>
    </source>
</evidence>
<protein>
    <recommendedName>
        <fullName evidence="5">2',3'-cyclic-nucleotide 3'-phosphodiesterase</fullName>
        <ecNumber evidence="4">3.1.4.37</ecNumber>
    </recommendedName>
</protein>
<feature type="domain" description="Plastocyanin-like" evidence="13">
    <location>
        <begin position="530"/>
        <end position="662"/>
    </location>
</feature>
<comment type="similarity">
    <text evidence="3">Belongs to the multicopper oxidase family.</text>
</comment>
<dbReference type="PANTHER" id="PTHR11709:SF414">
    <property type="entry name" value="ADR239WP"/>
    <property type="match status" value="1"/>
</dbReference>
<dbReference type="GO" id="GO:0006826">
    <property type="term" value="P:iron ion transport"/>
    <property type="evidence" value="ECO:0007669"/>
    <property type="project" value="UniProtKB-KW"/>
</dbReference>
<evidence type="ECO:0000256" key="11">
    <source>
        <dbReference type="SAM" id="Phobius"/>
    </source>
</evidence>
<evidence type="ECO:0000256" key="5">
    <source>
        <dbReference type="ARBA" id="ARBA00014478"/>
    </source>
</evidence>
<keyword evidence="9" id="KW-0186">Copper</keyword>
<dbReference type="CDD" id="cd13857">
    <property type="entry name" value="CuRO_1_Diphenol_Ox"/>
    <property type="match status" value="1"/>
</dbReference>
<keyword evidence="11" id="KW-0812">Transmembrane</keyword>
<accession>A0A371BZ87</accession>
<dbReference type="InterPro" id="IPR011707">
    <property type="entry name" value="Cu-oxidase-like_N"/>
</dbReference>
<keyword evidence="6" id="KW-0813">Transport</keyword>
<dbReference type="Pfam" id="PF07731">
    <property type="entry name" value="Cu-oxidase_2"/>
    <property type="match status" value="1"/>
</dbReference>